<comment type="caution">
    <text evidence="5">The sequence shown here is derived from an EMBL/GenBank/DDBJ whole genome shotgun (WGS) entry which is preliminary data.</text>
</comment>
<feature type="transmembrane region" description="Helical" evidence="4">
    <location>
        <begin position="144"/>
        <end position="162"/>
    </location>
</feature>
<feature type="compositionally biased region" description="Polar residues" evidence="3">
    <location>
        <begin position="209"/>
        <end position="219"/>
    </location>
</feature>
<reference evidence="5 6" key="1">
    <citation type="journal article" date="2013" name="Genome Announc.">
        <title>Genome Sequence of Streptomyces violaceusniger Strain SPC6, a Halotolerant Streptomycete That Exhibits Rapid Growth and Development.</title>
        <authorList>
            <person name="Chen X."/>
            <person name="Zhang B."/>
            <person name="Zhang W."/>
            <person name="Wu X."/>
            <person name="Zhang M."/>
            <person name="Chen T."/>
            <person name="Liu G."/>
            <person name="Dyson P."/>
        </authorList>
    </citation>
    <scope>NUCLEOTIDE SEQUENCE [LARGE SCALE GENOMIC DNA]</scope>
    <source>
        <strain evidence="5 6">SPC6</strain>
    </source>
</reference>
<name>A0A1D3DSW9_9ACTN</name>
<dbReference type="OrthoDB" id="4350643at2"/>
<keyword evidence="4" id="KW-0812">Transmembrane</keyword>
<gene>
    <name evidence="5" type="ORF">J116_014020</name>
</gene>
<keyword evidence="1" id="KW-0805">Transcription regulation</keyword>
<evidence type="ECO:0000256" key="3">
    <source>
        <dbReference type="SAM" id="MobiDB-lite"/>
    </source>
</evidence>
<evidence type="ECO:0008006" key="7">
    <source>
        <dbReference type="Google" id="ProtNLM"/>
    </source>
</evidence>
<dbReference type="RefSeq" id="WP_023587695.1">
    <property type="nucleotide sequence ID" value="NZ_ASHX02000001.1"/>
</dbReference>
<dbReference type="Proteomes" id="UP000095329">
    <property type="component" value="Unassembled WGS sequence"/>
</dbReference>
<sequence length="307" mass="32042">MTSTADTTQHPDVSEISDLAEGILPPSRTADVRRHLDRCELCADVRDSLEEIRGLLGTLPGPPRMPVDVVERIDAALAAEVLLDATAPDDSAVVSRETTREPVTSAAGGPRSKAVDRPVGAPAGRPSGSTGPGRAPARRRRRSTVISAACGLAAVGLGVLLFQTADLTGDTPTATHVQSASGPDERLFSGAALPDKVRSLLSAPERTEGGTSPRLQSEGASADSPDPMIKRSGPPLPECVTQGVDRGEQPLGAERGEYRGRSAYLVVLPHPRTETQVDVYIVDASCTTAKTSSGPADVLLKESQPRP</sequence>
<keyword evidence="2" id="KW-0804">Transcription</keyword>
<evidence type="ECO:0000256" key="2">
    <source>
        <dbReference type="ARBA" id="ARBA00023163"/>
    </source>
</evidence>
<dbReference type="EMBL" id="ASHX02000001">
    <property type="protein sequence ID" value="OEJ95424.1"/>
    <property type="molecule type" value="Genomic_DNA"/>
</dbReference>
<proteinExistence type="predicted"/>
<dbReference type="Gene3D" id="1.10.10.1320">
    <property type="entry name" value="Anti-sigma factor, zinc-finger domain"/>
    <property type="match status" value="1"/>
</dbReference>
<evidence type="ECO:0000313" key="5">
    <source>
        <dbReference type="EMBL" id="OEJ95424.1"/>
    </source>
</evidence>
<protein>
    <recommendedName>
        <fullName evidence="7">Zinc-finger domain-containing protein</fullName>
    </recommendedName>
</protein>
<keyword evidence="4" id="KW-1133">Transmembrane helix</keyword>
<keyword evidence="4" id="KW-0472">Membrane</keyword>
<feature type="region of interest" description="Disordered" evidence="3">
    <location>
        <begin position="90"/>
        <end position="142"/>
    </location>
</feature>
<evidence type="ECO:0000313" key="6">
    <source>
        <dbReference type="Proteomes" id="UP000095329"/>
    </source>
</evidence>
<organism evidence="5 6">
    <name type="scientific">Streptomyces thermolilacinus SPC6</name>
    <dbReference type="NCBI Taxonomy" id="1306406"/>
    <lineage>
        <taxon>Bacteria</taxon>
        <taxon>Bacillati</taxon>
        <taxon>Actinomycetota</taxon>
        <taxon>Actinomycetes</taxon>
        <taxon>Kitasatosporales</taxon>
        <taxon>Streptomycetaceae</taxon>
        <taxon>Streptomyces</taxon>
    </lineage>
</organism>
<keyword evidence="6" id="KW-1185">Reference proteome</keyword>
<evidence type="ECO:0000256" key="4">
    <source>
        <dbReference type="SAM" id="Phobius"/>
    </source>
</evidence>
<dbReference type="eggNOG" id="COG5662">
    <property type="taxonomic scope" value="Bacteria"/>
</dbReference>
<accession>A0A1D3DSW9</accession>
<dbReference type="STRING" id="1306406.J116_014020"/>
<dbReference type="AlphaFoldDB" id="A0A1D3DSW9"/>
<feature type="region of interest" description="Disordered" evidence="3">
    <location>
        <begin position="203"/>
        <end position="255"/>
    </location>
</feature>
<evidence type="ECO:0000256" key="1">
    <source>
        <dbReference type="ARBA" id="ARBA00023015"/>
    </source>
</evidence>
<dbReference type="InterPro" id="IPR041916">
    <property type="entry name" value="Anti_sigma_zinc_sf"/>
</dbReference>